<dbReference type="PANTHER" id="PTHR43364">
    <property type="entry name" value="NADH-SPECIFIC METHYLGLYOXAL REDUCTASE-RELATED"/>
    <property type="match status" value="1"/>
</dbReference>
<dbReference type="SUPFAM" id="SSF51430">
    <property type="entry name" value="NAD(P)-linked oxidoreductase"/>
    <property type="match status" value="1"/>
</dbReference>
<dbReference type="Gene3D" id="3.20.20.100">
    <property type="entry name" value="NADP-dependent oxidoreductase domain"/>
    <property type="match status" value="1"/>
</dbReference>
<dbReference type="EMBL" id="CP042382">
    <property type="protein sequence ID" value="QEA38255.1"/>
    <property type="molecule type" value="Genomic_DNA"/>
</dbReference>
<evidence type="ECO:0000313" key="4">
    <source>
        <dbReference type="Proteomes" id="UP000321272"/>
    </source>
</evidence>
<gene>
    <name evidence="3" type="ORF">FGL86_03645</name>
</gene>
<evidence type="ECO:0000313" key="3">
    <source>
        <dbReference type="EMBL" id="QEA38255.1"/>
    </source>
</evidence>
<sequence length="366" mass="41133">MDYRPLGHSGLMVSKMVLGTVPFGGAHGFEKAASVGVEDASRILDIAFEAGINTIDTADLYSLGVTEEVTGKALGKKRNDIILATKGRSPLGDDPNNTGASRYHLIRAVEASLKRLGTDHIDLYQLHNWDGLTPIEETLEAMHHLVISGKVRYYGTSNYSGWQMMKMLGKAETHHYLKPVSQQIYYTPESREAEYELLPLALDQNIASLIWGPMGEGFLTGKVRRGQNTPPNTRQGEGWPEPYIHDMERAYDIIEELFAIGEVHDCSPARVCLAWLMNRPGVTSLIFGARTEEHLRDNLAATELKLSDEEHQRLEKLTRPIPLYPYWHRIVCGMDRWDPAEKPFLEGYAETIKHRDDDRASKSSDS</sequence>
<dbReference type="Pfam" id="PF00248">
    <property type="entry name" value="Aldo_ket_red"/>
    <property type="match status" value="1"/>
</dbReference>
<reference evidence="3 4" key="1">
    <citation type="submission" date="2019-06" db="EMBL/GenBank/DDBJ databases">
        <title>Genome analyses of bacteria isolated from kimchi.</title>
        <authorList>
            <person name="Lee S."/>
            <person name="Ahn S."/>
            <person name="Roh S."/>
        </authorList>
    </citation>
    <scope>NUCLEOTIDE SEQUENCE [LARGE SCALE GENOMIC DNA]</scope>
    <source>
        <strain evidence="3 4">CBA4606</strain>
    </source>
</reference>
<dbReference type="CDD" id="cd19091">
    <property type="entry name" value="AKR_PsAKR"/>
    <property type="match status" value="1"/>
</dbReference>
<proteinExistence type="predicted"/>
<dbReference type="PANTHER" id="PTHR43364:SF18">
    <property type="entry name" value="OXIDOREDUCTASE"/>
    <property type="match status" value="1"/>
</dbReference>
<dbReference type="FunFam" id="3.20.20.100:FF:000004">
    <property type="entry name" value="Oxidoreductase, aldo/keto reductase"/>
    <property type="match status" value="1"/>
</dbReference>
<dbReference type="InterPro" id="IPR036812">
    <property type="entry name" value="NAD(P)_OxRdtase_dom_sf"/>
</dbReference>
<dbReference type="InterPro" id="IPR023210">
    <property type="entry name" value="NADP_OxRdtase_dom"/>
</dbReference>
<accession>A0A5B8SS24</accession>
<evidence type="ECO:0000259" key="2">
    <source>
        <dbReference type="Pfam" id="PF00248"/>
    </source>
</evidence>
<dbReference type="AlphaFoldDB" id="A0A5B8SS24"/>
<dbReference type="GO" id="GO:0016491">
    <property type="term" value="F:oxidoreductase activity"/>
    <property type="evidence" value="ECO:0007669"/>
    <property type="project" value="UniProtKB-KW"/>
</dbReference>
<dbReference type="InterPro" id="IPR050523">
    <property type="entry name" value="AKR_Detox_Biosynth"/>
</dbReference>
<evidence type="ECO:0000256" key="1">
    <source>
        <dbReference type="ARBA" id="ARBA00023002"/>
    </source>
</evidence>
<feature type="domain" description="NADP-dependent oxidoreductase" evidence="2">
    <location>
        <begin position="15"/>
        <end position="317"/>
    </location>
</feature>
<dbReference type="RefSeq" id="WP_147183323.1">
    <property type="nucleotide sequence ID" value="NZ_CP042382.1"/>
</dbReference>
<dbReference type="KEGG" id="paur:FGL86_03645"/>
<name>A0A5B8SS24_9GAMM</name>
<dbReference type="OrthoDB" id="9772407at2"/>
<dbReference type="GO" id="GO:0005829">
    <property type="term" value="C:cytosol"/>
    <property type="evidence" value="ECO:0007669"/>
    <property type="project" value="UniProtKB-ARBA"/>
</dbReference>
<protein>
    <submittedName>
        <fullName evidence="3">Aldo/keto reductase</fullName>
    </submittedName>
</protein>
<keyword evidence="1" id="KW-0560">Oxidoreductase</keyword>
<dbReference type="Proteomes" id="UP000321272">
    <property type="component" value="Chromosome"/>
</dbReference>
<organism evidence="3 4">
    <name type="scientific">Pistricoccus aurantiacus</name>
    <dbReference type="NCBI Taxonomy" id="1883414"/>
    <lineage>
        <taxon>Bacteria</taxon>
        <taxon>Pseudomonadati</taxon>
        <taxon>Pseudomonadota</taxon>
        <taxon>Gammaproteobacteria</taxon>
        <taxon>Oceanospirillales</taxon>
        <taxon>Halomonadaceae</taxon>
        <taxon>Pistricoccus</taxon>
    </lineage>
</organism>
<keyword evidence="4" id="KW-1185">Reference proteome</keyword>